<evidence type="ECO:0000256" key="6">
    <source>
        <dbReference type="ARBA" id="ARBA00022842"/>
    </source>
</evidence>
<name>A0A844CW50_9BURK</name>
<dbReference type="Proteomes" id="UP000439986">
    <property type="component" value="Unassembled WGS sequence"/>
</dbReference>
<dbReference type="RefSeq" id="WP_154357181.1">
    <property type="nucleotide sequence ID" value="NZ_WKJL01000004.1"/>
</dbReference>
<evidence type="ECO:0000256" key="2">
    <source>
        <dbReference type="ARBA" id="ARBA00022649"/>
    </source>
</evidence>
<feature type="domain" description="PIN" evidence="9">
    <location>
        <begin position="2"/>
        <end position="124"/>
    </location>
</feature>
<comment type="cofactor">
    <cofactor evidence="1 8">
        <name>Mg(2+)</name>
        <dbReference type="ChEBI" id="CHEBI:18420"/>
    </cofactor>
</comment>
<evidence type="ECO:0000313" key="11">
    <source>
        <dbReference type="Proteomes" id="UP000439986"/>
    </source>
</evidence>
<dbReference type="EMBL" id="WKJL01000004">
    <property type="protein sequence ID" value="MRW84128.1"/>
    <property type="molecule type" value="Genomic_DNA"/>
</dbReference>
<feature type="binding site" evidence="8">
    <location>
        <position position="103"/>
    </location>
    <ligand>
        <name>Mg(2+)</name>
        <dbReference type="ChEBI" id="CHEBI:18420"/>
    </ligand>
</feature>
<keyword evidence="8" id="KW-0800">Toxin</keyword>
<gene>
    <name evidence="8" type="primary">vapC</name>
    <name evidence="10" type="ORF">GJ698_08455</name>
</gene>
<dbReference type="CDD" id="cd18731">
    <property type="entry name" value="PIN_NgFitB-like"/>
    <property type="match status" value="1"/>
</dbReference>
<dbReference type="PANTHER" id="PTHR33653:SF1">
    <property type="entry name" value="RIBONUCLEASE VAPC2"/>
    <property type="match status" value="1"/>
</dbReference>
<proteinExistence type="inferred from homology"/>
<evidence type="ECO:0000256" key="1">
    <source>
        <dbReference type="ARBA" id="ARBA00001946"/>
    </source>
</evidence>
<evidence type="ECO:0000256" key="5">
    <source>
        <dbReference type="ARBA" id="ARBA00022801"/>
    </source>
</evidence>
<accession>A0A844CW50</accession>
<dbReference type="InterPro" id="IPR022907">
    <property type="entry name" value="VapC_family"/>
</dbReference>
<feature type="binding site" evidence="8">
    <location>
        <position position="5"/>
    </location>
    <ligand>
        <name>Mg(2+)</name>
        <dbReference type="ChEBI" id="CHEBI:18420"/>
    </ligand>
</feature>
<keyword evidence="5 8" id="KW-0378">Hydrolase</keyword>
<comment type="function">
    <text evidence="8">Toxic component of a toxin-antitoxin (TA) system. An RNase.</text>
</comment>
<dbReference type="SUPFAM" id="SSF88723">
    <property type="entry name" value="PIN domain-like"/>
    <property type="match status" value="1"/>
</dbReference>
<keyword evidence="11" id="KW-1185">Reference proteome</keyword>
<dbReference type="HAMAP" id="MF_00265">
    <property type="entry name" value="VapC_Nob1"/>
    <property type="match status" value="1"/>
</dbReference>
<evidence type="ECO:0000259" key="9">
    <source>
        <dbReference type="Pfam" id="PF01850"/>
    </source>
</evidence>
<protein>
    <recommendedName>
        <fullName evidence="8">Ribonuclease VapC</fullName>
        <shortName evidence="8">RNase VapC</shortName>
        <ecNumber evidence="8">3.1.-.-</ecNumber>
    </recommendedName>
    <alternativeName>
        <fullName evidence="8">Toxin VapC</fullName>
    </alternativeName>
</protein>
<dbReference type="GO" id="GO:0004540">
    <property type="term" value="F:RNA nuclease activity"/>
    <property type="evidence" value="ECO:0007669"/>
    <property type="project" value="InterPro"/>
</dbReference>
<evidence type="ECO:0000256" key="7">
    <source>
        <dbReference type="ARBA" id="ARBA00038093"/>
    </source>
</evidence>
<dbReference type="GO" id="GO:0000287">
    <property type="term" value="F:magnesium ion binding"/>
    <property type="evidence" value="ECO:0007669"/>
    <property type="project" value="UniProtKB-UniRule"/>
</dbReference>
<dbReference type="GO" id="GO:0016787">
    <property type="term" value="F:hydrolase activity"/>
    <property type="evidence" value="ECO:0007669"/>
    <property type="project" value="UniProtKB-KW"/>
</dbReference>
<evidence type="ECO:0000256" key="8">
    <source>
        <dbReference type="HAMAP-Rule" id="MF_00265"/>
    </source>
</evidence>
<comment type="caution">
    <text evidence="10">The sequence shown here is derived from an EMBL/GenBank/DDBJ whole genome shotgun (WGS) entry which is preliminary data.</text>
</comment>
<dbReference type="InterPro" id="IPR002716">
    <property type="entry name" value="PIN_dom"/>
</dbReference>
<keyword evidence="2 8" id="KW-1277">Toxin-antitoxin system</keyword>
<dbReference type="Pfam" id="PF01850">
    <property type="entry name" value="PIN"/>
    <property type="match status" value="1"/>
</dbReference>
<organism evidence="10 11">
    <name type="scientific">Duganella aquatilis</name>
    <dbReference type="NCBI Taxonomy" id="2666082"/>
    <lineage>
        <taxon>Bacteria</taxon>
        <taxon>Pseudomonadati</taxon>
        <taxon>Pseudomonadota</taxon>
        <taxon>Betaproteobacteria</taxon>
        <taxon>Burkholderiales</taxon>
        <taxon>Oxalobacteraceae</taxon>
        <taxon>Telluria group</taxon>
        <taxon>Duganella</taxon>
    </lineage>
</organism>
<dbReference type="GO" id="GO:0090729">
    <property type="term" value="F:toxin activity"/>
    <property type="evidence" value="ECO:0007669"/>
    <property type="project" value="UniProtKB-KW"/>
</dbReference>
<dbReference type="Gene3D" id="3.40.50.1010">
    <property type="entry name" value="5'-nuclease"/>
    <property type="match status" value="1"/>
</dbReference>
<dbReference type="InterPro" id="IPR050556">
    <property type="entry name" value="Type_II_TA_system_RNase"/>
</dbReference>
<sequence>MIILDTNVISEAMKQRPDQAVRNWLNSQVEATLYLSSVTLAELLLGIGSLPKGKRKNQLAQGLDDLLSMFKDKILPFDTEAAGHYAQLAVIAKKAGRAFPIPDAYIAAIAAARGFIVASRDTGPYEAVGVKVINPWEG</sequence>
<evidence type="ECO:0000256" key="4">
    <source>
        <dbReference type="ARBA" id="ARBA00022723"/>
    </source>
</evidence>
<keyword evidence="4 8" id="KW-0479">Metal-binding</keyword>
<dbReference type="PANTHER" id="PTHR33653">
    <property type="entry name" value="RIBONUCLEASE VAPC2"/>
    <property type="match status" value="1"/>
</dbReference>
<dbReference type="EC" id="3.1.-.-" evidence="8"/>
<dbReference type="AlphaFoldDB" id="A0A844CW50"/>
<reference evidence="10 11" key="1">
    <citation type="submission" date="2019-11" db="EMBL/GenBank/DDBJ databases">
        <title>Novel species isolated from a subtropical stream in China.</title>
        <authorList>
            <person name="Lu H."/>
        </authorList>
    </citation>
    <scope>NUCLEOTIDE SEQUENCE [LARGE SCALE GENOMIC DNA]</scope>
    <source>
        <strain evidence="10 11">FT26W</strain>
    </source>
</reference>
<evidence type="ECO:0000313" key="10">
    <source>
        <dbReference type="EMBL" id="MRW84128.1"/>
    </source>
</evidence>
<evidence type="ECO:0000256" key="3">
    <source>
        <dbReference type="ARBA" id="ARBA00022722"/>
    </source>
</evidence>
<dbReference type="InterPro" id="IPR029060">
    <property type="entry name" value="PIN-like_dom_sf"/>
</dbReference>
<keyword evidence="6 8" id="KW-0460">Magnesium</keyword>
<keyword evidence="3 8" id="KW-0540">Nuclease</keyword>
<comment type="similarity">
    <text evidence="7 8">Belongs to the PINc/VapC protein family.</text>
</comment>